<dbReference type="HOGENOM" id="CLU_1525299_0_0_1"/>
<proteinExistence type="predicted"/>
<gene>
    <name evidence="2" type="ORF">GLAREA_12930</name>
</gene>
<evidence type="ECO:0000313" key="3">
    <source>
        <dbReference type="Proteomes" id="UP000016922"/>
    </source>
</evidence>
<keyword evidence="1" id="KW-0472">Membrane</keyword>
<protein>
    <submittedName>
        <fullName evidence="2">Uncharacterized protein</fullName>
    </submittedName>
</protein>
<dbReference type="KEGG" id="glz:GLAREA_12930"/>
<keyword evidence="1" id="KW-1133">Transmembrane helix</keyword>
<keyword evidence="1" id="KW-0812">Transmembrane</keyword>
<dbReference type="Proteomes" id="UP000016922">
    <property type="component" value="Unassembled WGS sequence"/>
</dbReference>
<evidence type="ECO:0000256" key="1">
    <source>
        <dbReference type="SAM" id="Phobius"/>
    </source>
</evidence>
<dbReference type="GeneID" id="19471970"/>
<accession>S3CUY2</accession>
<keyword evidence="3" id="KW-1185">Reference proteome</keyword>
<dbReference type="AlphaFoldDB" id="S3CUY2"/>
<feature type="transmembrane region" description="Helical" evidence="1">
    <location>
        <begin position="170"/>
        <end position="189"/>
    </location>
</feature>
<reference evidence="2 3" key="1">
    <citation type="journal article" date="2013" name="BMC Genomics">
        <title>Genomics-driven discovery of the pneumocandin biosynthetic gene cluster in the fungus Glarea lozoyensis.</title>
        <authorList>
            <person name="Chen L."/>
            <person name="Yue Q."/>
            <person name="Zhang X."/>
            <person name="Xiang M."/>
            <person name="Wang C."/>
            <person name="Li S."/>
            <person name="Che Y."/>
            <person name="Ortiz-Lopez F.J."/>
            <person name="Bills G.F."/>
            <person name="Liu X."/>
            <person name="An Z."/>
        </authorList>
    </citation>
    <scope>NUCLEOTIDE SEQUENCE [LARGE SCALE GENOMIC DNA]</scope>
    <source>
        <strain evidence="3">ATCC 20868 / MF5171</strain>
    </source>
</reference>
<name>S3CUY2_GLAL2</name>
<evidence type="ECO:0000313" key="2">
    <source>
        <dbReference type="EMBL" id="EPE30207.1"/>
    </source>
</evidence>
<sequence length="190" mass="19365">MSTNCPPANTLNQTTSSYNNICLLSGSPSVLSNATVLTLFNNCCTSNGGTYERRSDACYHECHISQVIGFQTVPDCIREINFKEEGGLAVGCFGDLKDNALMTLPPTGVTVSFNQSTATVNDASGVTATGTFSTGRIGSATITSAPKTTSVTASSTSAGLATSTSKASHAGGVSFVGVGVLCLLGFALLL</sequence>
<dbReference type="RefSeq" id="XP_008082884.1">
    <property type="nucleotide sequence ID" value="XM_008084693.1"/>
</dbReference>
<organism evidence="2 3">
    <name type="scientific">Glarea lozoyensis (strain ATCC 20868 / MF5171)</name>
    <dbReference type="NCBI Taxonomy" id="1116229"/>
    <lineage>
        <taxon>Eukaryota</taxon>
        <taxon>Fungi</taxon>
        <taxon>Dikarya</taxon>
        <taxon>Ascomycota</taxon>
        <taxon>Pezizomycotina</taxon>
        <taxon>Leotiomycetes</taxon>
        <taxon>Helotiales</taxon>
        <taxon>Helotiaceae</taxon>
        <taxon>Glarea</taxon>
    </lineage>
</organism>
<dbReference type="EMBL" id="KE145365">
    <property type="protein sequence ID" value="EPE30207.1"/>
    <property type="molecule type" value="Genomic_DNA"/>
</dbReference>
<dbReference type="OrthoDB" id="10307612at2759"/>